<dbReference type="eggNOG" id="COG1070">
    <property type="taxonomic scope" value="Bacteria"/>
</dbReference>
<dbReference type="Pfam" id="PF02782">
    <property type="entry name" value="FGGY_C"/>
    <property type="match status" value="1"/>
</dbReference>
<dbReference type="Gene3D" id="3.30.420.40">
    <property type="match status" value="2"/>
</dbReference>
<dbReference type="InterPro" id="IPR018484">
    <property type="entry name" value="FGGY_N"/>
</dbReference>
<dbReference type="InterPro" id="IPR043129">
    <property type="entry name" value="ATPase_NBD"/>
</dbReference>
<dbReference type="GO" id="GO:0005975">
    <property type="term" value="P:carbohydrate metabolic process"/>
    <property type="evidence" value="ECO:0007669"/>
    <property type="project" value="InterPro"/>
</dbReference>
<accession>F4LRC9</accession>
<sequence length="534" mass="60440">MWIENTLIKQYDQTSLKNGSKVIFEMYILSLDVGTSSMRGIIYDERGKLIYSCQEHYKVEYKPPNIVKQDPLTWKRALYNVLNCISEYVKQQNIDLEAICVTSQRASVIPVDRENQPLYDAIMWQDKRSYKQCSDINKIISSEELYKKTGLVLDPYFSLPKMIWLKQEKPEIYKKTYKLIGVQDYIIFLLTNKYVTDWTQASRTMLMNISNFKWDDSIIDQVGLDKSLLPELCPPGSIVGQMSEEVSKLTNLKTGIPVIISGGDQQCAAIALNVIKPGIVEVNTGTGSFIIMYSDKPIFDKNNTRTLCSAAAIPGKWIVEAGVLTTGSIYGWVKEQFYKDDENFVQINKEVEQAPVGSDGVVMLPHFEGSAAPYWNPLATGLIFNLTLGTKRASIARSALEGITLELAENIKLLEQVTEAEIHTVTIAGGLTKFDVFNEIQADAFNKQVVKFKNSEATSFGAAISAMVTLGIYASYEIALQKIQKEKDKITYTPNMENVEKYKKIAWRKNELYKALDDKNIYRTLQNDIQLIHS</sequence>
<dbReference type="KEGG" id="tae:TepiRe1_2305"/>
<dbReference type="HOGENOM" id="CLU_009281_3_0_9"/>
<keyword evidence="2 6" id="KW-0808">Transferase</keyword>
<feature type="domain" description="Carbohydrate kinase FGGY N-terminal" evidence="4">
    <location>
        <begin position="27"/>
        <end position="270"/>
    </location>
</feature>
<dbReference type="GO" id="GO:0004370">
    <property type="term" value="F:glycerol kinase activity"/>
    <property type="evidence" value="ECO:0007669"/>
    <property type="project" value="UniProtKB-EC"/>
</dbReference>
<keyword evidence="3 6" id="KW-0418">Kinase</keyword>
<dbReference type="PANTHER" id="PTHR43095:SF2">
    <property type="entry name" value="GLUCONOKINASE"/>
    <property type="match status" value="1"/>
</dbReference>
<evidence type="ECO:0000259" key="5">
    <source>
        <dbReference type="Pfam" id="PF02782"/>
    </source>
</evidence>
<dbReference type="CDD" id="cd07779">
    <property type="entry name" value="ASKHA_NBD_FGGY_YgcE-like"/>
    <property type="match status" value="1"/>
</dbReference>
<dbReference type="InterPro" id="IPR000577">
    <property type="entry name" value="Carb_kinase_FGGY"/>
</dbReference>
<dbReference type="PROSITE" id="PS00933">
    <property type="entry name" value="FGGY_KINASES_1"/>
    <property type="match status" value="1"/>
</dbReference>
<evidence type="ECO:0000256" key="2">
    <source>
        <dbReference type="ARBA" id="ARBA00022679"/>
    </source>
</evidence>
<dbReference type="InterPro" id="IPR050406">
    <property type="entry name" value="FGGY_Carb_Kinase"/>
</dbReference>
<name>F4LRC9_TEPAE</name>
<evidence type="ECO:0000259" key="4">
    <source>
        <dbReference type="Pfam" id="PF00370"/>
    </source>
</evidence>
<feature type="domain" description="Carbohydrate kinase FGGY C-terminal" evidence="5">
    <location>
        <begin position="282"/>
        <end position="469"/>
    </location>
</feature>
<protein>
    <submittedName>
        <fullName evidence="6">Glycerol kinase</fullName>
        <ecNumber evidence="6">2.7.1.30</ecNumber>
    </submittedName>
</protein>
<evidence type="ECO:0000256" key="1">
    <source>
        <dbReference type="ARBA" id="ARBA00009156"/>
    </source>
</evidence>
<evidence type="ECO:0000313" key="7">
    <source>
        <dbReference type="Proteomes" id="UP000010802"/>
    </source>
</evidence>
<dbReference type="InterPro" id="IPR018485">
    <property type="entry name" value="FGGY_C"/>
</dbReference>
<dbReference type="KEGG" id="tep:TepRe1_2142"/>
<proteinExistence type="inferred from homology"/>
<dbReference type="PANTHER" id="PTHR43095">
    <property type="entry name" value="SUGAR KINASE"/>
    <property type="match status" value="1"/>
</dbReference>
<dbReference type="EC" id="2.7.1.30" evidence="6"/>
<evidence type="ECO:0000313" key="6">
    <source>
        <dbReference type="EMBL" id="CDI40952.1"/>
    </source>
</evidence>
<dbReference type="EMBL" id="HF563609">
    <property type="protein sequence ID" value="CDI40952.1"/>
    <property type="molecule type" value="Genomic_DNA"/>
</dbReference>
<dbReference type="PIRSF" id="PIRSF000538">
    <property type="entry name" value="GlpK"/>
    <property type="match status" value="1"/>
</dbReference>
<gene>
    <name evidence="6" type="ordered locus">TEPIRE1_2305</name>
</gene>
<comment type="similarity">
    <text evidence="1">Belongs to the FGGY kinase family.</text>
</comment>
<dbReference type="Proteomes" id="UP000010802">
    <property type="component" value="Chromosome"/>
</dbReference>
<dbReference type="Pfam" id="PF00370">
    <property type="entry name" value="FGGY_N"/>
    <property type="match status" value="1"/>
</dbReference>
<dbReference type="InterPro" id="IPR018483">
    <property type="entry name" value="Carb_kinase_FGGY_CS"/>
</dbReference>
<reference evidence="7" key="1">
    <citation type="journal article" date="2013" name="Genome Announc.">
        <title>First genome sequence of a syntrophic acetate-oxidizing bacterium, Tepidanaerobacter acetatoxydans strain Re1.</title>
        <authorList>
            <person name="Manzoor S."/>
            <person name="Bongcam-Rudloff E."/>
            <person name="Schnurer A."/>
            <person name="Muller B."/>
        </authorList>
    </citation>
    <scope>NUCLEOTIDE SEQUENCE [LARGE SCALE GENOMIC DNA]</scope>
    <source>
        <strain evidence="7">Re1</strain>
    </source>
</reference>
<organism evidence="6 7">
    <name type="scientific">Tepidanaerobacter acetatoxydans (strain DSM 21804 / JCM 16047 / Re1)</name>
    <dbReference type="NCBI Taxonomy" id="1209989"/>
    <lineage>
        <taxon>Bacteria</taxon>
        <taxon>Bacillati</taxon>
        <taxon>Bacillota</taxon>
        <taxon>Clostridia</taxon>
        <taxon>Thermosediminibacterales</taxon>
        <taxon>Tepidanaerobacteraceae</taxon>
        <taxon>Tepidanaerobacter</taxon>
    </lineage>
</organism>
<dbReference type="STRING" id="1209989.TepRe1_2142"/>
<keyword evidence="7" id="KW-1185">Reference proteome</keyword>
<dbReference type="AlphaFoldDB" id="F4LRC9"/>
<dbReference type="SUPFAM" id="SSF53067">
    <property type="entry name" value="Actin-like ATPase domain"/>
    <property type="match status" value="2"/>
</dbReference>
<evidence type="ECO:0000256" key="3">
    <source>
        <dbReference type="ARBA" id="ARBA00022777"/>
    </source>
</evidence>